<evidence type="ECO:0000313" key="1">
    <source>
        <dbReference type="EMBL" id="GIJ68319.1"/>
    </source>
</evidence>
<dbReference type="RefSeq" id="WP_203928268.1">
    <property type="nucleotide sequence ID" value="NZ_BOPH01000039.1"/>
</dbReference>
<dbReference type="EMBL" id="BOPH01000039">
    <property type="protein sequence ID" value="GIJ68319.1"/>
    <property type="molecule type" value="Genomic_DNA"/>
</dbReference>
<sequence>MEHRAIDAAGNLGPAASYRATVLPGSSPMCTRTLTGRQPSVTVSTGVTCLTNAQVTGQVTVRPGASLVMRDSTVSGTSRDVTLAGNRFNGAVVLTGNTQVTANERYSRLAGPYGPVMVGNQVTGALSCSGNSASVKDFGAPNTVRGAQAGC</sequence>
<name>A0A8J4EB82_9ACTN</name>
<organism evidence="1 2">
    <name type="scientific">Virgisporangium ochraceum</name>
    <dbReference type="NCBI Taxonomy" id="65505"/>
    <lineage>
        <taxon>Bacteria</taxon>
        <taxon>Bacillati</taxon>
        <taxon>Actinomycetota</taxon>
        <taxon>Actinomycetes</taxon>
        <taxon>Micromonosporales</taxon>
        <taxon>Micromonosporaceae</taxon>
        <taxon>Virgisporangium</taxon>
    </lineage>
</organism>
<gene>
    <name evidence="1" type="ORF">Voc01_032360</name>
</gene>
<reference evidence="1" key="1">
    <citation type="submission" date="2021-01" db="EMBL/GenBank/DDBJ databases">
        <title>Whole genome shotgun sequence of Virgisporangium ochraceum NBRC 16418.</title>
        <authorList>
            <person name="Komaki H."/>
            <person name="Tamura T."/>
        </authorList>
    </citation>
    <scope>NUCLEOTIDE SEQUENCE</scope>
    <source>
        <strain evidence="1">NBRC 16418</strain>
    </source>
</reference>
<comment type="caution">
    <text evidence="1">The sequence shown here is derived from an EMBL/GenBank/DDBJ whole genome shotgun (WGS) entry which is preliminary data.</text>
</comment>
<protein>
    <submittedName>
        <fullName evidence="1">Uncharacterized protein</fullName>
    </submittedName>
</protein>
<keyword evidence="2" id="KW-1185">Reference proteome</keyword>
<evidence type="ECO:0000313" key="2">
    <source>
        <dbReference type="Proteomes" id="UP000635606"/>
    </source>
</evidence>
<accession>A0A8J4EB82</accession>
<dbReference type="Proteomes" id="UP000635606">
    <property type="component" value="Unassembled WGS sequence"/>
</dbReference>
<proteinExistence type="predicted"/>
<dbReference type="AlphaFoldDB" id="A0A8J4EB82"/>